<name>A0A8X7SS83_9BASI</name>
<dbReference type="Gene3D" id="3.40.50.300">
    <property type="entry name" value="P-loop containing nucleotide triphosphate hydrolases"/>
    <property type="match status" value="2"/>
</dbReference>
<keyword evidence="1" id="KW-0547">Nucleotide-binding</keyword>
<comment type="caution">
    <text evidence="7">The sequence shown here is derived from an EMBL/GenBank/DDBJ whole genome shotgun (WGS) entry which is preliminary data.</text>
</comment>
<dbReference type="GO" id="GO:0005524">
    <property type="term" value="F:ATP binding"/>
    <property type="evidence" value="ECO:0007669"/>
    <property type="project" value="UniProtKB-KW"/>
</dbReference>
<feature type="compositionally biased region" description="Acidic residues" evidence="5">
    <location>
        <begin position="797"/>
        <end position="809"/>
    </location>
</feature>
<dbReference type="GO" id="GO:0003724">
    <property type="term" value="F:RNA helicase activity"/>
    <property type="evidence" value="ECO:0007669"/>
    <property type="project" value="TreeGrafter"/>
</dbReference>
<feature type="compositionally biased region" description="Polar residues" evidence="5">
    <location>
        <begin position="658"/>
        <end position="674"/>
    </location>
</feature>
<evidence type="ECO:0000256" key="5">
    <source>
        <dbReference type="SAM" id="MobiDB-lite"/>
    </source>
</evidence>
<dbReference type="GO" id="GO:0003723">
    <property type="term" value="F:RNA binding"/>
    <property type="evidence" value="ECO:0007669"/>
    <property type="project" value="TreeGrafter"/>
</dbReference>
<dbReference type="PANTHER" id="PTHR47963:SF3">
    <property type="entry name" value="DEAD-BOX ATP-DEPENDENT RNA HELICASE 47, MITOCHONDRIAL"/>
    <property type="match status" value="1"/>
</dbReference>
<feature type="region of interest" description="Disordered" evidence="5">
    <location>
        <begin position="459"/>
        <end position="490"/>
    </location>
</feature>
<dbReference type="PANTHER" id="PTHR47963">
    <property type="entry name" value="DEAD-BOX ATP-DEPENDENT RNA HELICASE 47, MITOCHONDRIAL"/>
    <property type="match status" value="1"/>
</dbReference>
<keyword evidence="3" id="KW-0347">Helicase</keyword>
<feature type="compositionally biased region" description="Basic and acidic residues" evidence="5">
    <location>
        <begin position="826"/>
        <end position="852"/>
    </location>
</feature>
<sequence>PPASSLSSSSSPSSTAVATASDASAVAQFVDLGLPRPLARQLIAAFPHIHAPTLAQTALLEAITQPNDVILRAHTGTGKSFALLLALLAKPRVLFSQPASLSSSSEERQQQHGIASIIIVPSNELAFQYYSWARALLPQAGAELHPIMQVLVRGHPTLSAQDQLDLLRKTPPHLIVATPTRLLEILSGKTNDGHALLGLSTLRTLALDEVDALLDLPGRFPTHKLKWKHTVHPAPALVFLNEVMRLRPSCSGGQLLPSAGLERDEGRHFDERRPPDAIRRTAHRSREALISKQQQAPKQESSAHSFYSAFNFALPKPRYGPTGSPPIQLVVTSATANAVLRHFFGARTGWLRTGVKDQIGRPQGQVPNHAYARQERITGVWLDLTGLTKASAELTASLDKGKRQKAEADDHASTFPTGAEGSLSAKLKAEGRVIDEADRTTFPMTMPEELTHYCLVVDEPSPNERSPLESEGTDSNATVSDTTLASALPPMRNLDPRAFIRPWRKALDLVRTTGQPDLATTIRSASPPAHEVDPHLLGALAFAFASDESSRGLALVPAQWSLRKTKEMLEGWGVPVRLLDGGGSSEGGDGAETTAAAEGKDSPVLYLLQATSARGLDLPVLTHVFIVGIEAVGDAVRYTHLAGRASRIGPSAELATIPQPQDPNNSEDSGANKNIQTTLRPLAKVVTIIRGLPHASVLRRRAALRAWSSLTREERAARGMKKPQHDAIMVSSAERKLWTVWRRTGVSGRKAGQGKSGGWGKWDLRLVGGETVEDEVALDGWTPEEDEAEFEEGRQEFEEEEEEMEDEVADGEREGHGFKAAASPRWEPREERNGTRERASSHLRERREEKNGNSKRTSSPRWERREDKYAASNRASLPQRDRREDGGGSFRRTSAPRHGLKAERDVSFRRASVPQWKRSNAKDGGFQRTSDSHREQSDNTDGGFKRSFAQRGDRGEGRDDGFVSKRGSAPQSRHPRFDREG</sequence>
<keyword evidence="4" id="KW-0067">ATP-binding</keyword>
<feature type="non-terminal residue" evidence="7">
    <location>
        <position position="981"/>
    </location>
</feature>
<evidence type="ECO:0000256" key="2">
    <source>
        <dbReference type="ARBA" id="ARBA00022801"/>
    </source>
</evidence>
<reference evidence="7" key="2">
    <citation type="journal article" date="2019" name="IMA Fungus">
        <title>Genome sequencing and comparison of five Tilletia species to identify candidate genes for the detection of regulated species infecting wheat.</title>
        <authorList>
            <person name="Nguyen H.D.T."/>
            <person name="Sultana T."/>
            <person name="Kesanakurti P."/>
            <person name="Hambleton S."/>
        </authorList>
    </citation>
    <scope>NUCLEOTIDE SEQUENCE</scope>
    <source>
        <strain evidence="7">DAOMC 236426</strain>
    </source>
</reference>
<dbReference type="SUPFAM" id="SSF52540">
    <property type="entry name" value="P-loop containing nucleoside triphosphate hydrolases"/>
    <property type="match status" value="2"/>
</dbReference>
<feature type="non-terminal residue" evidence="7">
    <location>
        <position position="1"/>
    </location>
</feature>
<evidence type="ECO:0000313" key="7">
    <source>
        <dbReference type="EMBL" id="KAE8237906.1"/>
    </source>
</evidence>
<dbReference type="Proteomes" id="UP000077684">
    <property type="component" value="Unassembled WGS sequence"/>
</dbReference>
<feature type="compositionally biased region" description="Basic and acidic residues" evidence="5">
    <location>
        <begin position="399"/>
        <end position="412"/>
    </location>
</feature>
<protein>
    <recommendedName>
        <fullName evidence="6">Helicase ATP-binding domain-containing protein</fullName>
    </recommendedName>
</protein>
<evidence type="ECO:0000256" key="3">
    <source>
        <dbReference type="ARBA" id="ARBA00022806"/>
    </source>
</evidence>
<gene>
    <name evidence="7" type="ORF">A4X06_0g9063</name>
</gene>
<feature type="domain" description="Helicase ATP-binding" evidence="6">
    <location>
        <begin position="60"/>
        <end position="354"/>
    </location>
</feature>
<feature type="region of interest" description="Disordered" evidence="5">
    <location>
        <begin position="774"/>
        <end position="981"/>
    </location>
</feature>
<dbReference type="InterPro" id="IPR050547">
    <property type="entry name" value="DEAD_box_RNA_helicases"/>
</dbReference>
<dbReference type="SMART" id="SM00487">
    <property type="entry name" value="DEXDc"/>
    <property type="match status" value="1"/>
</dbReference>
<feature type="compositionally biased region" description="Basic and acidic residues" evidence="5">
    <location>
        <begin position="951"/>
        <end position="963"/>
    </location>
</feature>
<reference evidence="7" key="1">
    <citation type="submission" date="2016-04" db="EMBL/GenBank/DDBJ databases">
        <authorList>
            <person name="Nguyen H.D."/>
            <person name="Samba Siva P."/>
            <person name="Cullis J."/>
            <person name="Levesque C.A."/>
            <person name="Hambleton S."/>
        </authorList>
    </citation>
    <scope>NUCLEOTIDE SEQUENCE</scope>
    <source>
        <strain evidence="7">DAOMC 236426</strain>
    </source>
</reference>
<accession>A0A8X7SS83</accession>
<feature type="region of interest" description="Disordered" evidence="5">
    <location>
        <begin position="652"/>
        <end position="674"/>
    </location>
</feature>
<evidence type="ECO:0000259" key="6">
    <source>
        <dbReference type="PROSITE" id="PS51192"/>
    </source>
</evidence>
<keyword evidence="8" id="KW-1185">Reference proteome</keyword>
<dbReference type="EMBL" id="LWDE02002344">
    <property type="protein sequence ID" value="KAE8237906.1"/>
    <property type="molecule type" value="Genomic_DNA"/>
</dbReference>
<dbReference type="GO" id="GO:0016787">
    <property type="term" value="F:hydrolase activity"/>
    <property type="evidence" value="ECO:0007669"/>
    <property type="project" value="UniProtKB-KW"/>
</dbReference>
<dbReference type="PROSITE" id="PS51192">
    <property type="entry name" value="HELICASE_ATP_BIND_1"/>
    <property type="match status" value="1"/>
</dbReference>
<feature type="compositionally biased region" description="Polar residues" evidence="5">
    <location>
        <begin position="473"/>
        <end position="485"/>
    </location>
</feature>
<dbReference type="Pfam" id="PF00270">
    <property type="entry name" value="DEAD"/>
    <property type="match status" value="1"/>
</dbReference>
<keyword evidence="2" id="KW-0378">Hydrolase</keyword>
<feature type="compositionally biased region" description="Acidic residues" evidence="5">
    <location>
        <begin position="774"/>
        <end position="790"/>
    </location>
</feature>
<feature type="region of interest" description="Disordered" evidence="5">
    <location>
        <begin position="399"/>
        <end position="424"/>
    </location>
</feature>
<dbReference type="InterPro" id="IPR014001">
    <property type="entry name" value="Helicase_ATP-bd"/>
</dbReference>
<dbReference type="InterPro" id="IPR027417">
    <property type="entry name" value="P-loop_NTPase"/>
</dbReference>
<evidence type="ECO:0000256" key="1">
    <source>
        <dbReference type="ARBA" id="ARBA00022741"/>
    </source>
</evidence>
<evidence type="ECO:0000313" key="8">
    <source>
        <dbReference type="Proteomes" id="UP000077684"/>
    </source>
</evidence>
<dbReference type="InterPro" id="IPR011545">
    <property type="entry name" value="DEAD/DEAH_box_helicase_dom"/>
</dbReference>
<evidence type="ECO:0000256" key="4">
    <source>
        <dbReference type="ARBA" id="ARBA00022840"/>
    </source>
</evidence>
<organism evidence="7 8">
    <name type="scientific">Tilletia controversa</name>
    <name type="common">dwarf bunt fungus</name>
    <dbReference type="NCBI Taxonomy" id="13291"/>
    <lineage>
        <taxon>Eukaryota</taxon>
        <taxon>Fungi</taxon>
        <taxon>Dikarya</taxon>
        <taxon>Basidiomycota</taxon>
        <taxon>Ustilaginomycotina</taxon>
        <taxon>Exobasidiomycetes</taxon>
        <taxon>Tilletiales</taxon>
        <taxon>Tilletiaceae</taxon>
        <taxon>Tilletia</taxon>
    </lineage>
</organism>
<dbReference type="AlphaFoldDB" id="A0A8X7SS83"/>
<proteinExistence type="predicted"/>